<dbReference type="Gene3D" id="3.40.190.10">
    <property type="entry name" value="Periplasmic binding protein-like II"/>
    <property type="match status" value="1"/>
</dbReference>
<dbReference type="Proteomes" id="UP000029995">
    <property type="component" value="Unassembled WGS sequence"/>
</dbReference>
<feature type="signal peptide" evidence="4">
    <location>
        <begin position="1"/>
        <end position="20"/>
    </location>
</feature>
<feature type="domain" description="Solute-binding protein family 5" evidence="5">
    <location>
        <begin position="64"/>
        <end position="420"/>
    </location>
</feature>
<sequence length="512" mass="55974">MKRWTLIFAALAAMAGPAAAQTITAALNQDIRSSDPGVNRDGNTDMVILHVVEGLVGNSEGGGVGPLLAQKIDVSPDGRTYTFTLRRGVRFHNGAPLTSAEVLWSWNRYMNPKTEWRCLPNFDGRNGTKVVSATAPDPATFVMVLDKPNAMFLDQLALTDCGGTSILHPDSVKADGSWDKPIGTGPFKFGEWKRGQSVSLLAFDDYVSPPGDKRDGFLGLKKPLVKEVRFLAIPDAATVKAGLQSGAIDVSSVPEAEVKELQADPNLAVELGTNPVRHGIILQTRDPVLKNVKIRQAMAAAIDYQALVDAVTEGIGKVNNSPVYRTSQYYGPVEQQGFTYDPERAKALLAEAGYKGEKIVLIANKRSTVPSFNTAVIAQQMWQAVGLNVEIEVLDWATQLDKYNTGAYMMEATSYSPRFDVALGFEQISGPKDKQSRKVWENPEALALIDKAMQTTDPKDRQPIFDQLHRMLLEDVPVIFTHNDNDCLAHNKRVTGLKPWASNLILWGVAKS</sequence>
<dbReference type="GO" id="GO:0030288">
    <property type="term" value="C:outer membrane-bounded periplasmic space"/>
    <property type="evidence" value="ECO:0007669"/>
    <property type="project" value="UniProtKB-ARBA"/>
</dbReference>
<dbReference type="GO" id="GO:1904680">
    <property type="term" value="F:peptide transmembrane transporter activity"/>
    <property type="evidence" value="ECO:0007669"/>
    <property type="project" value="TreeGrafter"/>
</dbReference>
<gene>
    <name evidence="6" type="ORF">P409_05935</name>
</gene>
<dbReference type="Gene3D" id="3.90.76.10">
    <property type="entry name" value="Dipeptide-binding Protein, Domain 1"/>
    <property type="match status" value="1"/>
</dbReference>
<dbReference type="GO" id="GO:0043190">
    <property type="term" value="C:ATP-binding cassette (ABC) transporter complex"/>
    <property type="evidence" value="ECO:0007669"/>
    <property type="project" value="InterPro"/>
</dbReference>
<dbReference type="OrthoDB" id="9803988at2"/>
<feature type="chain" id="PRO_5001961313" evidence="4">
    <location>
        <begin position="21"/>
        <end position="512"/>
    </location>
</feature>
<keyword evidence="3 4" id="KW-0732">Signal</keyword>
<evidence type="ECO:0000256" key="2">
    <source>
        <dbReference type="ARBA" id="ARBA00005695"/>
    </source>
</evidence>
<dbReference type="AlphaFoldDB" id="A0A0A0DDV5"/>
<dbReference type="RefSeq" id="WP_034832932.1">
    <property type="nucleotide sequence ID" value="NZ_JANX01000043.1"/>
</dbReference>
<dbReference type="EMBL" id="JANX01000043">
    <property type="protein sequence ID" value="KGM35187.1"/>
    <property type="molecule type" value="Genomic_DNA"/>
</dbReference>
<evidence type="ECO:0000259" key="5">
    <source>
        <dbReference type="Pfam" id="PF00496"/>
    </source>
</evidence>
<dbReference type="Pfam" id="PF00496">
    <property type="entry name" value="SBP_bac_5"/>
    <property type="match status" value="1"/>
</dbReference>
<comment type="subcellular location">
    <subcellularLocation>
        <location evidence="1">Periplasm</location>
    </subcellularLocation>
</comment>
<evidence type="ECO:0000256" key="3">
    <source>
        <dbReference type="ARBA" id="ARBA00022729"/>
    </source>
</evidence>
<dbReference type="GO" id="GO:0015833">
    <property type="term" value="P:peptide transport"/>
    <property type="evidence" value="ECO:0007669"/>
    <property type="project" value="TreeGrafter"/>
</dbReference>
<dbReference type="PIRSF" id="PIRSF002741">
    <property type="entry name" value="MppA"/>
    <property type="match status" value="1"/>
</dbReference>
<comment type="similarity">
    <text evidence="2">Belongs to the bacterial solute-binding protein 5 family.</text>
</comment>
<accession>A0A0A0DDV5</accession>
<protein>
    <submittedName>
        <fullName evidence="6">Peptide ABC transporter substrate-binding protein</fullName>
    </submittedName>
</protein>
<proteinExistence type="inferred from homology"/>
<evidence type="ECO:0000313" key="6">
    <source>
        <dbReference type="EMBL" id="KGM35187.1"/>
    </source>
</evidence>
<evidence type="ECO:0000313" key="7">
    <source>
        <dbReference type="Proteomes" id="UP000029995"/>
    </source>
</evidence>
<dbReference type="PANTHER" id="PTHR30290:SF38">
    <property type="entry name" value="D,D-DIPEPTIDE-BINDING PERIPLASMIC PROTEIN DDPA-RELATED"/>
    <property type="match status" value="1"/>
</dbReference>
<dbReference type="InterPro" id="IPR000914">
    <property type="entry name" value="SBP_5_dom"/>
</dbReference>
<organism evidence="6 7">
    <name type="scientific">Inquilinus limosus MP06</name>
    <dbReference type="NCBI Taxonomy" id="1398085"/>
    <lineage>
        <taxon>Bacteria</taxon>
        <taxon>Pseudomonadati</taxon>
        <taxon>Pseudomonadota</taxon>
        <taxon>Alphaproteobacteria</taxon>
        <taxon>Rhodospirillales</taxon>
        <taxon>Rhodospirillaceae</taxon>
        <taxon>Inquilinus</taxon>
    </lineage>
</organism>
<dbReference type="SUPFAM" id="SSF53850">
    <property type="entry name" value="Periplasmic binding protein-like II"/>
    <property type="match status" value="1"/>
</dbReference>
<evidence type="ECO:0000256" key="1">
    <source>
        <dbReference type="ARBA" id="ARBA00004418"/>
    </source>
</evidence>
<name>A0A0A0DDV5_9PROT</name>
<dbReference type="InterPro" id="IPR039424">
    <property type="entry name" value="SBP_5"/>
</dbReference>
<comment type="caution">
    <text evidence="6">The sequence shown here is derived from an EMBL/GenBank/DDBJ whole genome shotgun (WGS) entry which is preliminary data.</text>
</comment>
<reference evidence="6 7" key="1">
    <citation type="submission" date="2014-01" db="EMBL/GenBank/DDBJ databases">
        <title>Genome sequence determination for a cystic fibrosis isolate, Inquilinus limosus.</title>
        <authorList>
            <person name="Pino M."/>
            <person name="Di Conza J."/>
            <person name="Gutkind G."/>
        </authorList>
    </citation>
    <scope>NUCLEOTIDE SEQUENCE [LARGE SCALE GENOMIC DNA]</scope>
    <source>
        <strain evidence="6 7">MP06</strain>
    </source>
</reference>
<evidence type="ECO:0000256" key="4">
    <source>
        <dbReference type="SAM" id="SignalP"/>
    </source>
</evidence>
<dbReference type="PANTHER" id="PTHR30290">
    <property type="entry name" value="PERIPLASMIC BINDING COMPONENT OF ABC TRANSPORTER"/>
    <property type="match status" value="1"/>
</dbReference>
<dbReference type="InterPro" id="IPR030678">
    <property type="entry name" value="Peptide/Ni-bd"/>
</dbReference>
<dbReference type="Gene3D" id="3.10.105.10">
    <property type="entry name" value="Dipeptide-binding Protein, Domain 3"/>
    <property type="match status" value="1"/>
</dbReference>